<accession>A0A7Y0S592</accession>
<name>A0A7Y0S592_VIBPH</name>
<evidence type="ECO:0000313" key="3">
    <source>
        <dbReference type="Proteomes" id="UP000555836"/>
    </source>
</evidence>
<keyword evidence="1" id="KW-0472">Membrane</keyword>
<evidence type="ECO:0000256" key="1">
    <source>
        <dbReference type="SAM" id="Phobius"/>
    </source>
</evidence>
<keyword evidence="1" id="KW-0812">Transmembrane</keyword>
<sequence>FLAVALIYWGVVVILTRVQIWAEAKLNKAYVR</sequence>
<feature type="non-terminal residue" evidence="2">
    <location>
        <position position="1"/>
    </location>
</feature>
<comment type="caution">
    <text evidence="2">The sequence shown here is derived from an EMBL/GenBank/DDBJ whole genome shotgun (WGS) entry which is preliminary data.</text>
</comment>
<dbReference type="AlphaFoldDB" id="A0A7Y0S592"/>
<feature type="transmembrane region" description="Helical" evidence="1">
    <location>
        <begin position="6"/>
        <end position="24"/>
    </location>
</feature>
<evidence type="ECO:0000313" key="2">
    <source>
        <dbReference type="EMBL" id="NMU26580.1"/>
    </source>
</evidence>
<protein>
    <submittedName>
        <fullName evidence="2">Amino acid ABC transporter permease</fullName>
    </submittedName>
</protein>
<organism evidence="2 3">
    <name type="scientific">Vibrio parahaemolyticus</name>
    <dbReference type="NCBI Taxonomy" id="670"/>
    <lineage>
        <taxon>Bacteria</taxon>
        <taxon>Pseudomonadati</taxon>
        <taxon>Pseudomonadota</taxon>
        <taxon>Gammaproteobacteria</taxon>
        <taxon>Vibrionales</taxon>
        <taxon>Vibrionaceae</taxon>
        <taxon>Vibrio</taxon>
    </lineage>
</organism>
<reference evidence="2 3" key="1">
    <citation type="submission" date="2020-04" db="EMBL/GenBank/DDBJ databases">
        <title>Whole-genome sequencing of Vibrio spp. from China reveals different genetic environments of blaCTX-M-14 among diverse lineages.</title>
        <authorList>
            <person name="Zheng Z."/>
            <person name="Ye L."/>
            <person name="Chen S."/>
        </authorList>
    </citation>
    <scope>NUCLEOTIDE SEQUENCE [LARGE SCALE GENOMIC DNA]</scope>
    <source>
        <strain evidence="2 3">Vb0574</strain>
    </source>
</reference>
<keyword evidence="1" id="KW-1133">Transmembrane helix</keyword>
<dbReference type="Proteomes" id="UP000555836">
    <property type="component" value="Unassembled WGS sequence"/>
</dbReference>
<dbReference type="EMBL" id="JABCLD010001249">
    <property type="protein sequence ID" value="NMU26580.1"/>
    <property type="molecule type" value="Genomic_DNA"/>
</dbReference>
<proteinExistence type="predicted"/>
<gene>
    <name evidence="2" type="ORF">HKB21_13230</name>
</gene>